<sequence length="486" mass="52679">MHSRTTRIILFLAMLFLAACGANAPAATTDSPSGAGAATGGQSAATSAPAAASAETAQPTEVVPPAKGDKSAISAWAQANNVEEFRAKNIEAGAQQLGFKAEAIADPTGWGDYKKKFLLAADSGQAPDIILSGHEDIAPWGQSGYIVPLDDMIAANEDTYKDIFPALWESVTWNGQRWGIPQDTEARPMYFNKKKLAELGWSQADIDSLPDRIKAGEYTLDDMIATSKEAIEKGVIKPGNGYWHRSTKGADFYQYYFAYGGTLSDGSKLVFDQKAAEQWFAFQRRVVEEGITPKNILGTESKIWHETVTSGEVLFWNAGVWSFADWAKNYVSDKGGEEYLYSFIGWALQPSGVKGQPGVTLSHPLVYMVTSEKASGEQQQEQAFQAITAATTPELNNKHALGSAHLAILTTQVDMPDYAANALLKGSAYMLEHTRFLPNDPNFGTYDEIVFRLMSAAENGEMSPQEAVAIAADELQTELGDKVTIQ</sequence>
<protein>
    <submittedName>
        <fullName evidence="3">Maltodextrin ABC transporter, substrate-binding protein MdxE</fullName>
    </submittedName>
</protein>
<feature type="compositionally biased region" description="Low complexity" evidence="1">
    <location>
        <begin position="28"/>
        <end position="61"/>
    </location>
</feature>
<dbReference type="PANTHER" id="PTHR43649:SF11">
    <property type="entry name" value="ABC TRANSPORTER SUBSTRATE-BINDING PROTEIN YESO-RELATED"/>
    <property type="match status" value="1"/>
</dbReference>
<name>A0A6J4GZ44_9CHLR</name>
<dbReference type="SUPFAM" id="SSF53850">
    <property type="entry name" value="Periplasmic binding protein-like II"/>
    <property type="match status" value="1"/>
</dbReference>
<dbReference type="Gene3D" id="3.40.190.10">
    <property type="entry name" value="Periplasmic binding protein-like II"/>
    <property type="match status" value="1"/>
</dbReference>
<dbReference type="EMBL" id="CADCTK010000012">
    <property type="protein sequence ID" value="CAA9209863.1"/>
    <property type="molecule type" value="Genomic_DNA"/>
</dbReference>
<feature type="signal peptide" evidence="2">
    <location>
        <begin position="1"/>
        <end position="24"/>
    </location>
</feature>
<evidence type="ECO:0000256" key="2">
    <source>
        <dbReference type="SAM" id="SignalP"/>
    </source>
</evidence>
<evidence type="ECO:0000256" key="1">
    <source>
        <dbReference type="SAM" id="MobiDB-lite"/>
    </source>
</evidence>
<evidence type="ECO:0000313" key="3">
    <source>
        <dbReference type="EMBL" id="CAA9209863.1"/>
    </source>
</evidence>
<accession>A0A6J4GZ44</accession>
<dbReference type="PANTHER" id="PTHR43649">
    <property type="entry name" value="ARABINOSE-BINDING PROTEIN-RELATED"/>
    <property type="match status" value="1"/>
</dbReference>
<feature type="chain" id="PRO_5026866898" evidence="2">
    <location>
        <begin position="25"/>
        <end position="486"/>
    </location>
</feature>
<feature type="region of interest" description="Disordered" evidence="1">
    <location>
        <begin position="28"/>
        <end position="69"/>
    </location>
</feature>
<dbReference type="AlphaFoldDB" id="A0A6J4GZ44"/>
<dbReference type="PROSITE" id="PS51257">
    <property type="entry name" value="PROKAR_LIPOPROTEIN"/>
    <property type="match status" value="1"/>
</dbReference>
<reference evidence="3" key="1">
    <citation type="submission" date="2020-02" db="EMBL/GenBank/DDBJ databases">
        <authorList>
            <person name="Meier V. D."/>
        </authorList>
    </citation>
    <scope>NUCLEOTIDE SEQUENCE</scope>
    <source>
        <strain evidence="3">AVDCRST_MAG26</strain>
    </source>
</reference>
<keyword evidence="2" id="KW-0732">Signal</keyword>
<proteinExistence type="predicted"/>
<dbReference type="InterPro" id="IPR050490">
    <property type="entry name" value="Bact_solute-bd_prot1"/>
</dbReference>
<gene>
    <name evidence="3" type="ORF">AVDCRST_MAG26-41</name>
</gene>
<organism evidence="3">
    <name type="scientific">uncultured Chloroflexia bacterium</name>
    <dbReference type="NCBI Taxonomy" id="1672391"/>
    <lineage>
        <taxon>Bacteria</taxon>
        <taxon>Bacillati</taxon>
        <taxon>Chloroflexota</taxon>
        <taxon>Chloroflexia</taxon>
        <taxon>environmental samples</taxon>
    </lineage>
</organism>